<accession>A0AAW0FQX1</accession>
<gene>
    <name evidence="2" type="ORF">QCA50_015411</name>
</gene>
<evidence type="ECO:0008006" key="4">
    <source>
        <dbReference type="Google" id="ProtNLM"/>
    </source>
</evidence>
<feature type="region of interest" description="Disordered" evidence="1">
    <location>
        <begin position="66"/>
        <end position="100"/>
    </location>
</feature>
<name>A0AAW0FQX1_9APHY</name>
<dbReference type="AlphaFoldDB" id="A0AAW0FQX1"/>
<organism evidence="2 3">
    <name type="scientific">Cerrena zonata</name>
    <dbReference type="NCBI Taxonomy" id="2478898"/>
    <lineage>
        <taxon>Eukaryota</taxon>
        <taxon>Fungi</taxon>
        <taxon>Dikarya</taxon>
        <taxon>Basidiomycota</taxon>
        <taxon>Agaricomycotina</taxon>
        <taxon>Agaricomycetes</taxon>
        <taxon>Polyporales</taxon>
        <taxon>Cerrenaceae</taxon>
        <taxon>Cerrena</taxon>
    </lineage>
</organism>
<dbReference type="Gene3D" id="3.80.10.10">
    <property type="entry name" value="Ribonuclease Inhibitor"/>
    <property type="match status" value="1"/>
</dbReference>
<dbReference type="SUPFAM" id="SSF52047">
    <property type="entry name" value="RNI-like"/>
    <property type="match status" value="1"/>
</dbReference>
<comment type="caution">
    <text evidence="2">The sequence shown here is derived from an EMBL/GenBank/DDBJ whole genome shotgun (WGS) entry which is preliminary data.</text>
</comment>
<feature type="compositionally biased region" description="Basic and acidic residues" evidence="1">
    <location>
        <begin position="66"/>
        <end position="90"/>
    </location>
</feature>
<proteinExistence type="predicted"/>
<evidence type="ECO:0000256" key="1">
    <source>
        <dbReference type="SAM" id="MobiDB-lite"/>
    </source>
</evidence>
<dbReference type="EMBL" id="JASBNA010000040">
    <property type="protein sequence ID" value="KAK7681677.1"/>
    <property type="molecule type" value="Genomic_DNA"/>
</dbReference>
<reference evidence="2 3" key="1">
    <citation type="submission" date="2022-09" db="EMBL/GenBank/DDBJ databases">
        <authorList>
            <person name="Palmer J.M."/>
        </authorList>
    </citation>
    <scope>NUCLEOTIDE SEQUENCE [LARGE SCALE GENOMIC DNA]</scope>
    <source>
        <strain evidence="2 3">DSM 7382</strain>
    </source>
</reference>
<protein>
    <recommendedName>
        <fullName evidence="4">F-box domain-containing protein</fullName>
    </recommendedName>
</protein>
<dbReference type="Proteomes" id="UP001385951">
    <property type="component" value="Unassembled WGS sequence"/>
</dbReference>
<evidence type="ECO:0000313" key="3">
    <source>
        <dbReference type="Proteomes" id="UP001385951"/>
    </source>
</evidence>
<evidence type="ECO:0000313" key="2">
    <source>
        <dbReference type="EMBL" id="KAK7681677.1"/>
    </source>
</evidence>
<keyword evidence="3" id="KW-1185">Reference proteome</keyword>
<sequence>MHQELNSRLPIFKLPNELLVSVFHYYINISRHPSSDMECKYVPFEDYMDIDLEGFVFDEDAIDISSDHNSDGGEDNNSREGEDEISRGGDGETASPTSTTRCIGRMEPWWWLVPSQVCSRWRSLSLAHGALWNIIDQTMCYNSRLFSLALSRSLEAPLVATIIGGWFTSREEFAKTALGKLLIIAHRLQSLDLRIPLDDLEKVIEGGWFSESFSQLETLKIYVRIPSQILGTVPLERGIALPALLEKVTSRLTHLDLHDMFMDSKTFLSLPSTLTDLSLSYKDIPSPFSAGDLLAVLRRLTSLEGLHLQQILSGDTISSEVDLPNLKKLSLIDDKPTTVDLFQALSFPAITLIKLTLSLDPDDDGVTNKMTMVSQKIRRYIDTGERKITNATLYFNDDYDDVGCFPADRVIHLMLCYDEFDHHAHIFDLSINTNPGDNLRLWYGYVFPSLQETTLFSQINNLSVIQRDHHSDDWLHSLAEQIETIAVNGYPLTSYSVYS</sequence>
<dbReference type="InterPro" id="IPR032675">
    <property type="entry name" value="LRR_dom_sf"/>
</dbReference>